<sequence>MFTDGPNPGTIGASAAGAWAGGMFGEYAPGIVNSLTGKEVPGFVFEAIGSLGTEFLGGYSKDFLNAPVPQNPPEKTKEIEK</sequence>
<accession>A0ABS5T864</accession>
<organism evidence="1 2">
    <name type="scientific">Rosenbergiella australiborealis</name>
    <dbReference type="NCBI Taxonomy" id="1544696"/>
    <lineage>
        <taxon>Bacteria</taxon>
        <taxon>Pseudomonadati</taxon>
        <taxon>Pseudomonadota</taxon>
        <taxon>Gammaproteobacteria</taxon>
        <taxon>Enterobacterales</taxon>
        <taxon>Erwiniaceae</taxon>
        <taxon>Rosenbergiella</taxon>
    </lineage>
</organism>
<comment type="caution">
    <text evidence="1">The sequence shown here is derived from an EMBL/GenBank/DDBJ whole genome shotgun (WGS) entry which is preliminary data.</text>
</comment>
<dbReference type="EMBL" id="JABBFO010000041">
    <property type="protein sequence ID" value="MBT0728564.1"/>
    <property type="molecule type" value="Genomic_DNA"/>
</dbReference>
<gene>
    <name evidence="1" type="ORF">HGT73_14610</name>
</gene>
<reference evidence="1 2" key="1">
    <citation type="submission" date="2020-04" db="EMBL/GenBank/DDBJ databases">
        <title>Genome sequencing of Rosenbergiella species.</title>
        <authorList>
            <person name="Alvarez-Perez S."/>
            <person name="Lievens B."/>
        </authorList>
    </citation>
    <scope>NUCLEOTIDE SEQUENCE [LARGE SCALE GENOMIC DNA]</scope>
    <source>
        <strain evidence="1 2">CdVSA20.1</strain>
    </source>
</reference>
<evidence type="ECO:0000313" key="2">
    <source>
        <dbReference type="Proteomes" id="UP000786875"/>
    </source>
</evidence>
<evidence type="ECO:0000313" key="1">
    <source>
        <dbReference type="EMBL" id="MBT0728564.1"/>
    </source>
</evidence>
<dbReference type="Proteomes" id="UP000786875">
    <property type="component" value="Unassembled WGS sequence"/>
</dbReference>
<proteinExistence type="predicted"/>
<keyword evidence="2" id="KW-1185">Reference proteome</keyword>
<name>A0ABS5T864_9GAMM</name>
<protein>
    <submittedName>
        <fullName evidence="1">Uncharacterized protein</fullName>
    </submittedName>
</protein>